<reference evidence="3" key="1">
    <citation type="submission" date="2025-08" db="UniProtKB">
        <authorList>
            <consortium name="RefSeq"/>
        </authorList>
    </citation>
    <scope>IDENTIFICATION</scope>
</reference>
<dbReference type="OrthoDB" id="10431511at2759"/>
<feature type="chain" id="PRO_5034664036" evidence="1">
    <location>
        <begin position="24"/>
        <end position="168"/>
    </location>
</feature>
<dbReference type="RefSeq" id="XP_022098515.1">
    <property type="nucleotide sequence ID" value="XM_022242823.1"/>
</dbReference>
<protein>
    <submittedName>
        <fullName evidence="3">Uncharacterized protein LOC110983517</fullName>
    </submittedName>
</protein>
<proteinExistence type="predicted"/>
<dbReference type="KEGG" id="aplc:110983517"/>
<organism evidence="2 3">
    <name type="scientific">Acanthaster planci</name>
    <name type="common">Crown-of-thorns starfish</name>
    <dbReference type="NCBI Taxonomy" id="133434"/>
    <lineage>
        <taxon>Eukaryota</taxon>
        <taxon>Metazoa</taxon>
        <taxon>Echinodermata</taxon>
        <taxon>Eleutherozoa</taxon>
        <taxon>Asterozoa</taxon>
        <taxon>Asteroidea</taxon>
        <taxon>Valvatacea</taxon>
        <taxon>Valvatida</taxon>
        <taxon>Acanthasteridae</taxon>
        <taxon>Acanthaster</taxon>
    </lineage>
</organism>
<sequence>MRPRRTFVMSFLMASILIHAICCDEIKEGLARNDRSLAMRLWTDSDNWKLCFASTTYVCFCSKSAKIQACYNPKEFKLNTATTDHLLAHMSHRRRKMEHQRREPTKLEQGMRHSVKTIHQDYNYCEAVKNSKGLLWALYGPSLKHLFEYPRWNKKRQNSSFARVLTTF</sequence>
<accession>A0A8B7Z164</accession>
<dbReference type="GeneID" id="110983517"/>
<keyword evidence="1" id="KW-0732">Signal</keyword>
<feature type="signal peptide" evidence="1">
    <location>
        <begin position="1"/>
        <end position="23"/>
    </location>
</feature>
<gene>
    <name evidence="3" type="primary">LOC110983517</name>
</gene>
<name>A0A8B7Z164_ACAPL</name>
<dbReference type="Proteomes" id="UP000694845">
    <property type="component" value="Unplaced"/>
</dbReference>
<dbReference type="AlphaFoldDB" id="A0A8B7Z164"/>
<evidence type="ECO:0000313" key="3">
    <source>
        <dbReference type="RefSeq" id="XP_022098515.1"/>
    </source>
</evidence>
<evidence type="ECO:0000313" key="2">
    <source>
        <dbReference type="Proteomes" id="UP000694845"/>
    </source>
</evidence>
<evidence type="ECO:0000256" key="1">
    <source>
        <dbReference type="SAM" id="SignalP"/>
    </source>
</evidence>
<keyword evidence="2" id="KW-1185">Reference proteome</keyword>